<evidence type="ECO:0000313" key="2">
    <source>
        <dbReference type="EMBL" id="MBA3927046.1"/>
    </source>
</evidence>
<accession>A0A7W1YGU9</accession>
<keyword evidence="3" id="KW-1185">Reference proteome</keyword>
<protein>
    <submittedName>
        <fullName evidence="2">Uncharacterized protein</fullName>
    </submittedName>
</protein>
<name>A0A7W1YGU9_9LIST</name>
<feature type="signal peptide" evidence="1">
    <location>
        <begin position="1"/>
        <end position="20"/>
    </location>
</feature>
<sequence>MKRKIGFGALCFLIALGASILLTRPDVKDTASKLKTDYIDATTVENVNDPFSKLVDDQKEWFMKKLSGS</sequence>
<comment type="caution">
    <text evidence="2">The sequence shown here is derived from an EMBL/GenBank/DDBJ whole genome shotgun (WGS) entry which is preliminary data.</text>
</comment>
<dbReference type="Proteomes" id="UP000548787">
    <property type="component" value="Unassembled WGS sequence"/>
</dbReference>
<dbReference type="EMBL" id="JABJVM010000013">
    <property type="protein sequence ID" value="MBA3927046.1"/>
    <property type="molecule type" value="Genomic_DNA"/>
</dbReference>
<reference evidence="2 3" key="2">
    <citation type="submission" date="2020-08" db="EMBL/GenBank/DDBJ databases">
        <title>Listeria ohnekaius sp. nov. and Listeria portnoyii sp. nov. isolated from non-agricultural and natural environments.</title>
        <authorList>
            <person name="Weller D."/>
            <person name="Belias A.M."/>
            <person name="Liao J."/>
            <person name="Guo S."/>
            <person name="Orsi R.H."/>
            <person name="Wiedmann M."/>
        </authorList>
    </citation>
    <scope>NUCLEOTIDE SEQUENCE [LARGE SCALE GENOMIC DNA]</scope>
    <source>
        <strain evidence="2 3">FSL W9-0585</strain>
    </source>
</reference>
<evidence type="ECO:0000256" key="1">
    <source>
        <dbReference type="SAM" id="SignalP"/>
    </source>
</evidence>
<proteinExistence type="predicted"/>
<organism evidence="2 3">
    <name type="scientific">Listeria rustica</name>
    <dbReference type="NCBI Taxonomy" id="2713503"/>
    <lineage>
        <taxon>Bacteria</taxon>
        <taxon>Bacillati</taxon>
        <taxon>Bacillota</taxon>
        <taxon>Bacilli</taxon>
        <taxon>Bacillales</taxon>
        <taxon>Listeriaceae</taxon>
        <taxon>Listeria</taxon>
    </lineage>
</organism>
<gene>
    <name evidence="2" type="ORF">HPK16_11885</name>
</gene>
<dbReference type="AlphaFoldDB" id="A0A7W1YGU9"/>
<evidence type="ECO:0000313" key="3">
    <source>
        <dbReference type="Proteomes" id="UP000548787"/>
    </source>
</evidence>
<reference evidence="2 3" key="1">
    <citation type="submission" date="2020-05" db="EMBL/GenBank/DDBJ databases">
        <authorList>
            <person name="Carlin C.R."/>
        </authorList>
    </citation>
    <scope>NUCLEOTIDE SEQUENCE [LARGE SCALE GENOMIC DNA]</scope>
    <source>
        <strain evidence="2 3">FSL W9-0585</strain>
    </source>
</reference>
<keyword evidence="1" id="KW-0732">Signal</keyword>
<feature type="chain" id="PRO_5038466669" evidence="1">
    <location>
        <begin position="21"/>
        <end position="69"/>
    </location>
</feature>
<dbReference type="RefSeq" id="WP_181677164.1">
    <property type="nucleotide sequence ID" value="NZ_JABJVM010000013.1"/>
</dbReference>